<dbReference type="SUPFAM" id="SSF52540">
    <property type="entry name" value="P-loop containing nucleoside triphosphate hydrolases"/>
    <property type="match status" value="1"/>
</dbReference>
<evidence type="ECO:0000313" key="2">
    <source>
        <dbReference type="EMBL" id="MBC2906909.1"/>
    </source>
</evidence>
<dbReference type="EMBL" id="JACMSF010000062">
    <property type="protein sequence ID" value="MBC2906909.1"/>
    <property type="molecule type" value="Genomic_DNA"/>
</dbReference>
<comment type="caution">
    <text evidence="2">The sequence shown here is derived from an EMBL/GenBank/DDBJ whole genome shotgun (WGS) entry which is preliminary data.</text>
</comment>
<name>A0A7X1MCX6_9ACTN</name>
<evidence type="ECO:0000313" key="3">
    <source>
        <dbReference type="Proteomes" id="UP000584670"/>
    </source>
</evidence>
<dbReference type="RefSeq" id="WP_186286877.1">
    <property type="nucleotide sequence ID" value="NZ_JACMSF010000062.1"/>
</dbReference>
<dbReference type="Pfam" id="PF13191">
    <property type="entry name" value="AAA_16"/>
    <property type="match status" value="1"/>
</dbReference>
<keyword evidence="2" id="KW-0067">ATP-binding</keyword>
<evidence type="ECO:0000259" key="1">
    <source>
        <dbReference type="Pfam" id="PF13191"/>
    </source>
</evidence>
<keyword evidence="3" id="KW-1185">Reference proteome</keyword>
<dbReference type="PANTHER" id="PTHR10039">
    <property type="entry name" value="AMELOGENIN"/>
    <property type="match status" value="1"/>
</dbReference>
<keyword evidence="2" id="KW-0547">Nucleotide-binding</keyword>
<feature type="domain" description="Orc1-like AAA ATPase" evidence="1">
    <location>
        <begin position="296"/>
        <end position="440"/>
    </location>
</feature>
<dbReference type="InterPro" id="IPR041664">
    <property type="entry name" value="AAA_16"/>
</dbReference>
<protein>
    <submittedName>
        <fullName evidence="2">ATP-binding protein</fullName>
    </submittedName>
</protein>
<organism evidence="2 3">
    <name type="scientific">Streptomyces cupreus</name>
    <dbReference type="NCBI Taxonomy" id="2759956"/>
    <lineage>
        <taxon>Bacteria</taxon>
        <taxon>Bacillati</taxon>
        <taxon>Actinomycetota</taxon>
        <taxon>Actinomycetes</taxon>
        <taxon>Kitasatosporales</taxon>
        <taxon>Streptomycetaceae</taxon>
        <taxon>Streptomyces</taxon>
    </lineage>
</organism>
<dbReference type="Gene3D" id="3.40.50.300">
    <property type="entry name" value="P-loop containing nucleotide triphosphate hydrolases"/>
    <property type="match status" value="1"/>
</dbReference>
<dbReference type="GO" id="GO:0005524">
    <property type="term" value="F:ATP binding"/>
    <property type="evidence" value="ECO:0007669"/>
    <property type="project" value="UniProtKB-KW"/>
</dbReference>
<dbReference type="InterPro" id="IPR027417">
    <property type="entry name" value="P-loop_NTPase"/>
</dbReference>
<reference evidence="2 3" key="1">
    <citation type="submission" date="2020-08" db="EMBL/GenBank/DDBJ databases">
        <title>Streptomyces sp. PSKA01 genome sequencing and assembly.</title>
        <authorList>
            <person name="Mandal S."/>
            <person name="Maiti P.K."/>
            <person name="Das P."/>
        </authorList>
    </citation>
    <scope>NUCLEOTIDE SEQUENCE [LARGE SCALE GENOMIC DNA]</scope>
    <source>
        <strain evidence="2 3">PSKA01</strain>
    </source>
</reference>
<sequence length="680" mass="73537">MNNHTVGAREVLTLGLAVDTKDEEGLAPLDALDPLVEAPSHAARIAKVLQDFGYRLRSPRDLATDPGRHIRQAVTSADTSVLVVHVVGHGRLAEAGERGLHVVGADGENLDDPVSAWISLIESHPERSRPLTLFLLDLCHAGIAATLPWHQRMPTARRRAWVIAACGPQDEAFDYRLSKAAYSVLNRYLDGELRVSSSYAHIPLPTIAREISRAVTDLSIAEGFSQQIDVSRVPFTDLVEDLPFFPNPRHRARRSTLPGLEAGISSLLDEAFDPDHFMLRAAGAQLLGRGLERGYFRGRKSQVHALTRWLNGHGSGFGLLTGKPGSGKSALLGVLMSAAHPDLRDVTDQLWRRLDTAPARNARLAVVHGRRRDLTQIAGSLARQLGAAEPDRPSGWDADGLSRLVGRRGNPPCTFVIDAVDEAERPADVAQALLQPLARVALSGDTPLRLLVGTRQRPEFTTLTSMAKDAGQFVSLDDTPPEELYEDLRQYVGDLLAMETGYRDLVAAEAVAALAEGIAARLTGVNDPDAEKAQGPLEWGEFLVSGLYVRALLGGRVEVDPAVARTIGLAVPRDLPALLDLDLAGLPDRHHVRSVLRALAHAESQGMPERVLAHVATAFAEPGTPASPLPLDQVRQALDAARFYLRSDVDVDGTTLFRLFHEGLAERLRTEPIGSADGAS</sequence>
<dbReference type="AlphaFoldDB" id="A0A7X1MCX6"/>
<gene>
    <name evidence="2" type="ORF">H4N64_36410</name>
</gene>
<proteinExistence type="predicted"/>
<accession>A0A7X1MCX6</accession>
<dbReference type="Proteomes" id="UP000584670">
    <property type="component" value="Unassembled WGS sequence"/>
</dbReference>